<reference evidence="1" key="1">
    <citation type="submission" date="2020-11" db="EMBL/GenBank/DDBJ databases">
        <authorList>
            <consortium name="DOE Joint Genome Institute"/>
            <person name="Ahrendt S."/>
            <person name="Riley R."/>
            <person name="Andreopoulos W."/>
            <person name="Labutti K."/>
            <person name="Pangilinan J."/>
            <person name="Ruiz-Duenas F.J."/>
            <person name="Barrasa J.M."/>
            <person name="Sanchez-Garcia M."/>
            <person name="Camarero S."/>
            <person name="Miyauchi S."/>
            <person name="Serrano A."/>
            <person name="Linde D."/>
            <person name="Babiker R."/>
            <person name="Drula E."/>
            <person name="Ayuso-Fernandez I."/>
            <person name="Pacheco R."/>
            <person name="Padilla G."/>
            <person name="Ferreira P."/>
            <person name="Barriuso J."/>
            <person name="Kellner H."/>
            <person name="Castanera R."/>
            <person name="Alfaro M."/>
            <person name="Ramirez L."/>
            <person name="Pisabarro A.G."/>
            <person name="Kuo A."/>
            <person name="Tritt A."/>
            <person name="Lipzen A."/>
            <person name="He G."/>
            <person name="Yan M."/>
            <person name="Ng V."/>
            <person name="Cullen D."/>
            <person name="Martin F."/>
            <person name="Rosso M.-N."/>
            <person name="Henrissat B."/>
            <person name="Hibbett D."/>
            <person name="Martinez A.T."/>
            <person name="Grigoriev I.V."/>
        </authorList>
    </citation>
    <scope>NUCLEOTIDE SEQUENCE</scope>
    <source>
        <strain evidence="1">AH 40177</strain>
    </source>
</reference>
<gene>
    <name evidence="1" type="ORF">BDP27DRAFT_1424232</name>
</gene>
<dbReference type="OrthoDB" id="2588098at2759"/>
<dbReference type="EMBL" id="JADNRY010000093">
    <property type="protein sequence ID" value="KAF9066093.1"/>
    <property type="molecule type" value="Genomic_DNA"/>
</dbReference>
<name>A0A9P5U5T2_9AGAR</name>
<keyword evidence="2" id="KW-1185">Reference proteome</keyword>
<accession>A0A9P5U5T2</accession>
<organism evidence="1 2">
    <name type="scientific">Rhodocollybia butyracea</name>
    <dbReference type="NCBI Taxonomy" id="206335"/>
    <lineage>
        <taxon>Eukaryota</taxon>
        <taxon>Fungi</taxon>
        <taxon>Dikarya</taxon>
        <taxon>Basidiomycota</taxon>
        <taxon>Agaricomycotina</taxon>
        <taxon>Agaricomycetes</taxon>
        <taxon>Agaricomycetidae</taxon>
        <taxon>Agaricales</taxon>
        <taxon>Marasmiineae</taxon>
        <taxon>Omphalotaceae</taxon>
        <taxon>Rhodocollybia</taxon>
    </lineage>
</organism>
<proteinExistence type="predicted"/>
<dbReference type="Proteomes" id="UP000772434">
    <property type="component" value="Unassembled WGS sequence"/>
</dbReference>
<evidence type="ECO:0000313" key="2">
    <source>
        <dbReference type="Proteomes" id="UP000772434"/>
    </source>
</evidence>
<sequence length="332" mass="38528">MGQYWRLVNIDKVETFGSGHWGKLGACFWYASQGVLDRLSTAVNPYRWPKLMSKDKRSPAVQTSMLLIKLPPELLQAIAKSLMGDFASLMAFSFTCVTMWEVTEDVRFLYLRTELQYRSWEGNRIIFLGDYTRDLPQGLLTGEDREKLNEWAEIMKSRSHYEPPDDVSEDVSLLNRALHNMEDEFLTDYLVYTDIPEAYRWSNLRFTGFTLRCAPSTSPENRWMLRNLTKKEYVIRSTAGISSDSGLTQALFSLICWSDDSSISMECDDADRERMIRGPWAGDRIDLTVDSLHDHKNDSAWRDITKDVLVFLEKLAKSDDCKRFLEDVLPFW</sequence>
<dbReference type="AlphaFoldDB" id="A0A9P5U5T2"/>
<protein>
    <submittedName>
        <fullName evidence="1">Uncharacterized protein</fullName>
    </submittedName>
</protein>
<evidence type="ECO:0000313" key="1">
    <source>
        <dbReference type="EMBL" id="KAF9066093.1"/>
    </source>
</evidence>
<comment type="caution">
    <text evidence="1">The sequence shown here is derived from an EMBL/GenBank/DDBJ whole genome shotgun (WGS) entry which is preliminary data.</text>
</comment>